<evidence type="ECO:0000259" key="4">
    <source>
        <dbReference type="PROSITE" id="PS51659"/>
    </source>
</evidence>
<dbReference type="PROSITE" id="PS51659">
    <property type="entry name" value="GT23"/>
    <property type="match status" value="1"/>
</dbReference>
<dbReference type="EMBL" id="CAXLJM020000049">
    <property type="protein sequence ID" value="CAL8112920.1"/>
    <property type="molecule type" value="Genomic_DNA"/>
</dbReference>
<organism evidence="5 6">
    <name type="scientific">Orchesella dallaii</name>
    <dbReference type="NCBI Taxonomy" id="48710"/>
    <lineage>
        <taxon>Eukaryota</taxon>
        <taxon>Metazoa</taxon>
        <taxon>Ecdysozoa</taxon>
        <taxon>Arthropoda</taxon>
        <taxon>Hexapoda</taxon>
        <taxon>Collembola</taxon>
        <taxon>Entomobryomorpha</taxon>
        <taxon>Entomobryoidea</taxon>
        <taxon>Orchesellidae</taxon>
        <taxon>Orchesellinae</taxon>
        <taxon>Orchesella</taxon>
    </lineage>
</organism>
<dbReference type="InterPro" id="IPR045573">
    <property type="entry name" value="Fut8_N_cat"/>
</dbReference>
<proteinExistence type="inferred from homology"/>
<keyword evidence="1 3" id="KW-0328">Glycosyltransferase</keyword>
<keyword evidence="6" id="KW-1185">Reference proteome</keyword>
<name>A0ABP1QW97_9HEXA</name>
<dbReference type="Proteomes" id="UP001642540">
    <property type="component" value="Unassembled WGS sequence"/>
</dbReference>
<evidence type="ECO:0000313" key="5">
    <source>
        <dbReference type="EMBL" id="CAL8112920.1"/>
    </source>
</evidence>
<evidence type="ECO:0000256" key="2">
    <source>
        <dbReference type="ARBA" id="ARBA00022679"/>
    </source>
</evidence>
<evidence type="ECO:0000256" key="3">
    <source>
        <dbReference type="PROSITE-ProRule" id="PRU00992"/>
    </source>
</evidence>
<comment type="caution">
    <text evidence="3">Lacks conserved residue(s) required for the propagation of feature annotation.</text>
</comment>
<gene>
    <name evidence="5" type="ORF">ODALV1_LOCUS15840</name>
</gene>
<comment type="caution">
    <text evidence="5">The sequence shown here is derived from an EMBL/GenBank/DDBJ whole genome shotgun (WGS) entry which is preliminary data.</text>
</comment>
<keyword evidence="2 3" id="KW-0808">Transferase</keyword>
<feature type="domain" description="GT23" evidence="4">
    <location>
        <begin position="121"/>
        <end position="392"/>
    </location>
</feature>
<evidence type="ECO:0000256" key="1">
    <source>
        <dbReference type="ARBA" id="ARBA00022676"/>
    </source>
</evidence>
<dbReference type="PANTHER" id="PTHR13132">
    <property type="entry name" value="ALPHA- 1,6 -FUCOSYLTRANSFERASE"/>
    <property type="match status" value="1"/>
</dbReference>
<dbReference type="InterPro" id="IPR027350">
    <property type="entry name" value="GT23_dom"/>
</dbReference>
<comment type="similarity">
    <text evidence="3">Belongs to the glycosyltransferase 23 family.</text>
</comment>
<dbReference type="PANTHER" id="PTHR13132:SF29">
    <property type="entry name" value="ALPHA-(1,6)-FUCOSYLTRANSFERASE"/>
    <property type="match status" value="1"/>
</dbReference>
<reference evidence="5 6" key="1">
    <citation type="submission" date="2024-08" db="EMBL/GenBank/DDBJ databases">
        <authorList>
            <person name="Cucini C."/>
            <person name="Frati F."/>
        </authorList>
    </citation>
    <scope>NUCLEOTIDE SEQUENCE [LARGE SCALE GENOMIC DNA]</scope>
</reference>
<dbReference type="Pfam" id="PF19745">
    <property type="entry name" value="FUT8_N_cat"/>
    <property type="match status" value="1"/>
</dbReference>
<accession>A0ABP1QW97</accession>
<dbReference type="Gene3D" id="3.40.50.11350">
    <property type="match status" value="1"/>
</dbReference>
<protein>
    <recommendedName>
        <fullName evidence="4">GT23 domain-containing protein</fullName>
    </recommendedName>
</protein>
<evidence type="ECO:0000313" key="6">
    <source>
        <dbReference type="Proteomes" id="UP001642540"/>
    </source>
</evidence>
<sequence length="412" mass="47788">MSSRRNKSLAVVFIILFLGYYQRWLYAVIYESLNGSVDLDPALPMIIDGIQKFNSLQDDDSDIDDRAELQMERESVSAALPAMAYLMADSKLQAQADALSQRIQMDIDSSQFLSQRKFDCKGPKLHCGSTVNCGLGCQIHKLMSCVMVAYMTNRTLVPDFRNWPYSVPWTDVFRPIGAPDCPTDNETALVRWGKTGFTVGLPDKTIYSYKSGIPVPLSVGPDLKMLPTDHYVWWISQFAKYTMRLQSWEEELMAKFKDVLKLQIPTVGIVVRKRDKRGEKRKLEIHSIDKYMSLAKKYFSKLEETQTNVTRRILLSTDDRNVFKLVRKRYRPPRWQILGFQRKTDVEDIVKDIYMLSQCHFVVCSFSADICRLVLELKESQELNSVYRIKSLGYNYFYATEGFNKLRYLLKY</sequence>